<accession>A0A517XQ51</accession>
<dbReference type="OrthoDB" id="292826at2"/>
<feature type="chain" id="PRO_5021952084" description="TIGR03067 domain-containing protein" evidence="1">
    <location>
        <begin position="23"/>
        <end position="145"/>
    </location>
</feature>
<feature type="signal peptide" evidence="1">
    <location>
        <begin position="1"/>
        <end position="22"/>
    </location>
</feature>
<dbReference type="NCBIfam" id="TIGR03067">
    <property type="entry name" value="Planc_TIGR03067"/>
    <property type="match status" value="1"/>
</dbReference>
<organism evidence="2 3">
    <name type="scientific">Urbifossiella limnaea</name>
    <dbReference type="NCBI Taxonomy" id="2528023"/>
    <lineage>
        <taxon>Bacteria</taxon>
        <taxon>Pseudomonadati</taxon>
        <taxon>Planctomycetota</taxon>
        <taxon>Planctomycetia</taxon>
        <taxon>Gemmatales</taxon>
        <taxon>Gemmataceae</taxon>
        <taxon>Urbifossiella</taxon>
    </lineage>
</organism>
<evidence type="ECO:0000313" key="2">
    <source>
        <dbReference type="EMBL" id="QDU19622.1"/>
    </source>
</evidence>
<keyword evidence="1" id="KW-0732">Signal</keyword>
<name>A0A517XQ51_9BACT</name>
<gene>
    <name evidence="2" type="ORF">ETAA1_15520</name>
</gene>
<dbReference type="InterPro" id="IPR017504">
    <property type="entry name" value="CHP03067_Planctomycetes"/>
</dbReference>
<dbReference type="KEGG" id="uli:ETAA1_15520"/>
<evidence type="ECO:0000313" key="3">
    <source>
        <dbReference type="Proteomes" id="UP000319576"/>
    </source>
</evidence>
<evidence type="ECO:0008006" key="4">
    <source>
        <dbReference type="Google" id="ProtNLM"/>
    </source>
</evidence>
<dbReference type="EMBL" id="CP036273">
    <property type="protein sequence ID" value="QDU19622.1"/>
    <property type="molecule type" value="Genomic_DNA"/>
</dbReference>
<sequence length="145" mass="15186" precursor="true">MKQLLAAVVAGLVVAGAGTAQGDAPAKSIDGTYKVLSASFGGKTKEDADKVEFEFKNGTVTVREGGKAKAEDAKYTLDPTKTPGHIDISPPKGDKTVLGIYQTKATKAGLELTLAFTKNGSDRPTDFKTDTPGVTVMKLLRQGEK</sequence>
<reference evidence="2 3" key="1">
    <citation type="submission" date="2019-02" db="EMBL/GenBank/DDBJ databases">
        <title>Deep-cultivation of Planctomycetes and their phenomic and genomic characterization uncovers novel biology.</title>
        <authorList>
            <person name="Wiegand S."/>
            <person name="Jogler M."/>
            <person name="Boedeker C."/>
            <person name="Pinto D."/>
            <person name="Vollmers J."/>
            <person name="Rivas-Marin E."/>
            <person name="Kohn T."/>
            <person name="Peeters S.H."/>
            <person name="Heuer A."/>
            <person name="Rast P."/>
            <person name="Oberbeckmann S."/>
            <person name="Bunk B."/>
            <person name="Jeske O."/>
            <person name="Meyerdierks A."/>
            <person name="Storesund J.E."/>
            <person name="Kallscheuer N."/>
            <person name="Luecker S."/>
            <person name="Lage O.M."/>
            <person name="Pohl T."/>
            <person name="Merkel B.J."/>
            <person name="Hornburger P."/>
            <person name="Mueller R.-W."/>
            <person name="Bruemmer F."/>
            <person name="Labrenz M."/>
            <person name="Spormann A.M."/>
            <person name="Op den Camp H."/>
            <person name="Overmann J."/>
            <person name="Amann R."/>
            <person name="Jetten M.S.M."/>
            <person name="Mascher T."/>
            <person name="Medema M.H."/>
            <person name="Devos D.P."/>
            <person name="Kaster A.-K."/>
            <person name="Ovreas L."/>
            <person name="Rohde M."/>
            <person name="Galperin M.Y."/>
            <person name="Jogler C."/>
        </authorList>
    </citation>
    <scope>NUCLEOTIDE SEQUENCE [LARGE SCALE GENOMIC DNA]</scope>
    <source>
        <strain evidence="2 3">ETA_A1</strain>
    </source>
</reference>
<protein>
    <recommendedName>
        <fullName evidence="4">TIGR03067 domain-containing protein</fullName>
    </recommendedName>
</protein>
<dbReference type="AlphaFoldDB" id="A0A517XQ51"/>
<dbReference type="RefSeq" id="WP_145235867.1">
    <property type="nucleotide sequence ID" value="NZ_CP036273.1"/>
</dbReference>
<proteinExistence type="predicted"/>
<keyword evidence="3" id="KW-1185">Reference proteome</keyword>
<dbReference type="Proteomes" id="UP000319576">
    <property type="component" value="Chromosome"/>
</dbReference>
<evidence type="ECO:0000256" key="1">
    <source>
        <dbReference type="SAM" id="SignalP"/>
    </source>
</evidence>